<keyword evidence="8" id="KW-1185">Reference proteome</keyword>
<name>A0A231H8L4_9NOCA</name>
<sequence length="197" mass="21342">MSAPSTQGSGRAAHPRPMRADARRNYERILECAREAFAEHGPEAPLDEVARRAAVGPGTLYRHFPNRDALIEAVYRSSIEALAELAAELTETLAPLDALEQWFRAQVRFVMDKRSLAVTLKAAIDRGSQTFTLCSNLITDAATSVLQPAQDAGLVRPEIEPRDLLRLGHGIGVACETSPDAAERLITVTLAGLRTTG</sequence>
<dbReference type="SUPFAM" id="SSF46689">
    <property type="entry name" value="Homeodomain-like"/>
    <property type="match status" value="1"/>
</dbReference>
<protein>
    <submittedName>
        <fullName evidence="7">Transposon Tn10 TetC protein</fullName>
    </submittedName>
</protein>
<feature type="domain" description="HTH tetR-type" evidence="6">
    <location>
        <begin position="23"/>
        <end position="82"/>
    </location>
</feature>
<evidence type="ECO:0000256" key="2">
    <source>
        <dbReference type="ARBA" id="ARBA00023125"/>
    </source>
</evidence>
<evidence type="ECO:0000256" key="1">
    <source>
        <dbReference type="ARBA" id="ARBA00023015"/>
    </source>
</evidence>
<keyword evidence="3" id="KW-0804">Transcription</keyword>
<feature type="region of interest" description="Disordered" evidence="5">
    <location>
        <begin position="1"/>
        <end position="20"/>
    </location>
</feature>
<dbReference type="InterPro" id="IPR009057">
    <property type="entry name" value="Homeodomain-like_sf"/>
</dbReference>
<dbReference type="Proteomes" id="UP000215506">
    <property type="component" value="Unassembled WGS sequence"/>
</dbReference>
<gene>
    <name evidence="7" type="primary">tetC_1</name>
    <name evidence="7" type="ORF">B7C42_02313</name>
</gene>
<dbReference type="SUPFAM" id="SSF48498">
    <property type="entry name" value="Tetracyclin repressor-like, C-terminal domain"/>
    <property type="match status" value="1"/>
</dbReference>
<dbReference type="AlphaFoldDB" id="A0A231H8L4"/>
<dbReference type="InterPro" id="IPR001647">
    <property type="entry name" value="HTH_TetR"/>
</dbReference>
<keyword evidence="2 4" id="KW-0238">DNA-binding</keyword>
<dbReference type="GO" id="GO:0003700">
    <property type="term" value="F:DNA-binding transcription factor activity"/>
    <property type="evidence" value="ECO:0007669"/>
    <property type="project" value="TreeGrafter"/>
</dbReference>
<dbReference type="Pfam" id="PF00440">
    <property type="entry name" value="TetR_N"/>
    <property type="match status" value="1"/>
</dbReference>
<proteinExistence type="predicted"/>
<dbReference type="PRINTS" id="PR00455">
    <property type="entry name" value="HTHTETR"/>
</dbReference>
<accession>A0A231H8L4</accession>
<comment type="caution">
    <text evidence="7">The sequence shown here is derived from an EMBL/GenBank/DDBJ whole genome shotgun (WGS) entry which is preliminary data.</text>
</comment>
<dbReference type="InterPro" id="IPR050109">
    <property type="entry name" value="HTH-type_TetR-like_transc_reg"/>
</dbReference>
<dbReference type="PANTHER" id="PTHR30055">
    <property type="entry name" value="HTH-TYPE TRANSCRIPTIONAL REGULATOR RUTR"/>
    <property type="match status" value="1"/>
</dbReference>
<dbReference type="PANTHER" id="PTHR30055:SF234">
    <property type="entry name" value="HTH-TYPE TRANSCRIPTIONAL REGULATOR BETI"/>
    <property type="match status" value="1"/>
</dbReference>
<evidence type="ECO:0000313" key="7">
    <source>
        <dbReference type="EMBL" id="OXR45188.1"/>
    </source>
</evidence>
<organism evidence="7 8">
    <name type="scientific">Nocardia cerradoensis</name>
    <dbReference type="NCBI Taxonomy" id="85688"/>
    <lineage>
        <taxon>Bacteria</taxon>
        <taxon>Bacillati</taxon>
        <taxon>Actinomycetota</taxon>
        <taxon>Actinomycetes</taxon>
        <taxon>Mycobacteriales</taxon>
        <taxon>Nocardiaceae</taxon>
        <taxon>Nocardia</taxon>
    </lineage>
</organism>
<dbReference type="Gene3D" id="1.10.357.10">
    <property type="entry name" value="Tetracycline Repressor, domain 2"/>
    <property type="match status" value="1"/>
</dbReference>
<evidence type="ECO:0000256" key="5">
    <source>
        <dbReference type="SAM" id="MobiDB-lite"/>
    </source>
</evidence>
<dbReference type="PROSITE" id="PS50977">
    <property type="entry name" value="HTH_TETR_2"/>
    <property type="match status" value="1"/>
</dbReference>
<dbReference type="RefSeq" id="WP_223273379.1">
    <property type="nucleotide sequence ID" value="NZ_JAAXOR010000007.1"/>
</dbReference>
<dbReference type="Pfam" id="PF21597">
    <property type="entry name" value="TetR_C_43"/>
    <property type="match status" value="1"/>
</dbReference>
<dbReference type="InterPro" id="IPR036271">
    <property type="entry name" value="Tet_transcr_reg_TetR-rel_C_sf"/>
</dbReference>
<dbReference type="GO" id="GO:0000976">
    <property type="term" value="F:transcription cis-regulatory region binding"/>
    <property type="evidence" value="ECO:0007669"/>
    <property type="project" value="TreeGrafter"/>
</dbReference>
<dbReference type="EMBL" id="NGAF01000004">
    <property type="protein sequence ID" value="OXR45188.1"/>
    <property type="molecule type" value="Genomic_DNA"/>
</dbReference>
<evidence type="ECO:0000313" key="8">
    <source>
        <dbReference type="Proteomes" id="UP000215506"/>
    </source>
</evidence>
<evidence type="ECO:0000259" key="6">
    <source>
        <dbReference type="PROSITE" id="PS50977"/>
    </source>
</evidence>
<keyword evidence="1" id="KW-0805">Transcription regulation</keyword>
<reference evidence="7 8" key="1">
    <citation type="submission" date="2017-07" db="EMBL/GenBank/DDBJ databases">
        <title>First draft Genome Sequence of Nocardia cerradoensis isolated from human infection.</title>
        <authorList>
            <person name="Carrasco G."/>
        </authorList>
    </citation>
    <scope>NUCLEOTIDE SEQUENCE [LARGE SCALE GENOMIC DNA]</scope>
    <source>
        <strain evidence="7 8">CNM20130759</strain>
    </source>
</reference>
<evidence type="ECO:0000256" key="4">
    <source>
        <dbReference type="PROSITE-ProRule" id="PRU00335"/>
    </source>
</evidence>
<feature type="DNA-binding region" description="H-T-H motif" evidence="4">
    <location>
        <begin position="45"/>
        <end position="64"/>
    </location>
</feature>
<dbReference type="InterPro" id="IPR049445">
    <property type="entry name" value="TetR_SbtR-like_C"/>
</dbReference>
<evidence type="ECO:0000256" key="3">
    <source>
        <dbReference type="ARBA" id="ARBA00023163"/>
    </source>
</evidence>